<dbReference type="SUPFAM" id="SSF89550">
    <property type="entry name" value="PHP domain-like"/>
    <property type="match status" value="1"/>
</dbReference>
<dbReference type="GO" id="GO:0035312">
    <property type="term" value="F:5'-3' DNA exonuclease activity"/>
    <property type="evidence" value="ECO:0007669"/>
    <property type="project" value="TreeGrafter"/>
</dbReference>
<dbReference type="PANTHER" id="PTHR42924:SF3">
    <property type="entry name" value="POLYMERASE_HISTIDINOL PHOSPHATASE N-TERMINAL DOMAIN-CONTAINING PROTEIN"/>
    <property type="match status" value="1"/>
</dbReference>
<dbReference type="EMBL" id="MHCQ01000005">
    <property type="protein sequence ID" value="OGY24945.1"/>
    <property type="molecule type" value="Genomic_DNA"/>
</dbReference>
<gene>
    <name evidence="2" type="ORF">A2Y57_02335</name>
</gene>
<evidence type="ECO:0000313" key="3">
    <source>
        <dbReference type="Proteomes" id="UP000177103"/>
    </source>
</evidence>
<reference evidence="2 3" key="1">
    <citation type="journal article" date="2016" name="Nat. Commun.">
        <title>Thousands of microbial genomes shed light on interconnected biogeochemical processes in an aquifer system.</title>
        <authorList>
            <person name="Anantharaman K."/>
            <person name="Brown C.T."/>
            <person name="Hug L.A."/>
            <person name="Sharon I."/>
            <person name="Castelle C.J."/>
            <person name="Probst A.J."/>
            <person name="Thomas B.C."/>
            <person name="Singh A."/>
            <person name="Wilkins M.J."/>
            <person name="Karaoz U."/>
            <person name="Brodie E.L."/>
            <person name="Williams K.H."/>
            <person name="Hubbard S.S."/>
            <person name="Banfield J.F."/>
        </authorList>
    </citation>
    <scope>NUCLEOTIDE SEQUENCE [LARGE SCALE GENOMIC DNA]</scope>
</reference>
<protein>
    <recommendedName>
        <fullName evidence="1">Polymerase/histidinol phosphatase N-terminal domain-containing protein</fullName>
    </recommendedName>
</protein>
<dbReference type="InterPro" id="IPR016195">
    <property type="entry name" value="Pol/histidinol_Pase-like"/>
</dbReference>
<comment type="caution">
    <text evidence="2">The sequence shown here is derived from an EMBL/GenBank/DDBJ whole genome shotgun (WGS) entry which is preliminary data.</text>
</comment>
<name>A0A1G1WB91_9BACT</name>
<dbReference type="Pfam" id="PF02811">
    <property type="entry name" value="PHP"/>
    <property type="match status" value="1"/>
</dbReference>
<proteinExistence type="predicted"/>
<dbReference type="Gene3D" id="1.10.150.650">
    <property type="match status" value="1"/>
</dbReference>
<dbReference type="Proteomes" id="UP000177103">
    <property type="component" value="Unassembled WGS sequence"/>
</dbReference>
<dbReference type="Gene3D" id="3.20.20.140">
    <property type="entry name" value="Metal-dependent hydrolases"/>
    <property type="match status" value="1"/>
</dbReference>
<sequence>MVKTVDLHTHTYYSDGVLSPAQLVKKAKDIGLVAIAIADHDTVSGIKEGLEEGQRLGIEVIPGIEVSCFEENHEFHLLGYFVDWQNSTFKKMLLELQERRVERAKRTINEFEKIGLKVSFEDIRALAKEVVVKPHIAQAVIKNPQNREILEKTFGRLPSVDKFIQKYLCSDAPGFVEDGGWGIEEAIKILHRFGGIVSLAHPCWDLVEEKDGSLVFEDGFLEKMVGFGLDGIEALSFRDSEENSKRCQEHFLNLGKKYDLLITGGSDYHGFDENTGRELGLEMTPLKISENWLKLMKERVRSG</sequence>
<evidence type="ECO:0000259" key="1">
    <source>
        <dbReference type="SMART" id="SM00481"/>
    </source>
</evidence>
<dbReference type="InterPro" id="IPR004013">
    <property type="entry name" value="PHP_dom"/>
</dbReference>
<dbReference type="PANTHER" id="PTHR42924">
    <property type="entry name" value="EXONUCLEASE"/>
    <property type="match status" value="1"/>
</dbReference>
<dbReference type="SMART" id="SM00481">
    <property type="entry name" value="POLIIIAc"/>
    <property type="match status" value="1"/>
</dbReference>
<evidence type="ECO:0000313" key="2">
    <source>
        <dbReference type="EMBL" id="OGY24945.1"/>
    </source>
</evidence>
<organism evidence="2 3">
    <name type="scientific">Candidatus Woykebacteria bacterium RBG_13_40_7b</name>
    <dbReference type="NCBI Taxonomy" id="1802594"/>
    <lineage>
        <taxon>Bacteria</taxon>
        <taxon>Candidatus Woykeibacteriota</taxon>
    </lineage>
</organism>
<dbReference type="InterPro" id="IPR003141">
    <property type="entry name" value="Pol/His_phosphatase_N"/>
</dbReference>
<accession>A0A1G1WB91</accession>
<dbReference type="AlphaFoldDB" id="A0A1G1WB91"/>
<feature type="domain" description="Polymerase/histidinol phosphatase N-terminal" evidence="1">
    <location>
        <begin position="5"/>
        <end position="70"/>
    </location>
</feature>
<dbReference type="GO" id="GO:0004534">
    <property type="term" value="F:5'-3' RNA exonuclease activity"/>
    <property type="evidence" value="ECO:0007669"/>
    <property type="project" value="TreeGrafter"/>
</dbReference>
<dbReference type="CDD" id="cd07438">
    <property type="entry name" value="PHP_HisPPase_AMP"/>
    <property type="match status" value="1"/>
</dbReference>
<dbReference type="InterPro" id="IPR052018">
    <property type="entry name" value="PHP_domain"/>
</dbReference>